<feature type="compositionally biased region" description="Polar residues" evidence="1">
    <location>
        <begin position="274"/>
        <end position="283"/>
    </location>
</feature>
<dbReference type="PROSITE" id="PS00039">
    <property type="entry name" value="DEAD_ATP_HELICASE"/>
    <property type="match status" value="1"/>
</dbReference>
<name>A0A6A4X4M3_AMPAM</name>
<sequence>MDHIPSAEGFSLAHLRYLVIDEADRVIEMAETGWLKAFVGRFTTPAELSESFNVVAPQPLKPLLMHKLLRQPDWRRSLVLRLMAQAGKVVGRVRETPVPLYELRQYEATYLSALAAVLGACSALAGPGPAAEVAPVVVWAQAAVGGPSDSADTDFRSRFGLFADQSDGDQLSFDQTPTPGDQTPTPSERNQQAEAEQRSDAGGEPGGQDQGPADGRASDAEEGSASAGHSARLALLRQRRKKLRLSAARDPARLSVIRRRQKPAAAEKSEEPATDSTSDQQGTEAKDSATEAPRLRRPFGLRRRRPVHSPSHQRRRRPSQQATTETSATPARRPSRRRRPIQPPTSTARPTEEPAATQPADAGSEETVYYKPSAEEYPDYPPFAPPREPTQAPQPPLQAPQLASPGSRDTAQAAQEPSSDSLQQFSDQPGPPNGGKSDNEQNLTDKVTKLKQKLAEEKEQNENELSSEDVPKPVVPSLPAEQFGQRLPARPGSGLPGSAHPRRPSSSEGPLADLLTRRRDQQVPGQLLLQRG</sequence>
<accession>A0A6A4X4M3</accession>
<evidence type="ECO:0000256" key="1">
    <source>
        <dbReference type="SAM" id="MobiDB-lite"/>
    </source>
</evidence>
<protein>
    <recommendedName>
        <fullName evidence="4">ATP-dependent RNA helicase DDX51</fullName>
    </recommendedName>
</protein>
<feature type="region of interest" description="Disordered" evidence="1">
    <location>
        <begin position="165"/>
        <end position="532"/>
    </location>
</feature>
<evidence type="ECO:0008006" key="4">
    <source>
        <dbReference type="Google" id="ProtNLM"/>
    </source>
</evidence>
<dbReference type="InterPro" id="IPR000629">
    <property type="entry name" value="RNA-helicase_DEAD-box_CS"/>
</dbReference>
<feature type="compositionally biased region" description="Polar residues" evidence="1">
    <location>
        <begin position="407"/>
        <end position="427"/>
    </location>
</feature>
<evidence type="ECO:0000313" key="3">
    <source>
        <dbReference type="Proteomes" id="UP000440578"/>
    </source>
</evidence>
<feature type="compositionally biased region" description="Basic residues" evidence="1">
    <location>
        <begin position="295"/>
        <end position="318"/>
    </location>
</feature>
<comment type="caution">
    <text evidence="2">The sequence shown here is derived from an EMBL/GenBank/DDBJ whole genome shotgun (WGS) entry which is preliminary data.</text>
</comment>
<feature type="compositionally biased region" description="Pro residues" evidence="1">
    <location>
        <begin position="379"/>
        <end position="398"/>
    </location>
</feature>
<reference evidence="2 3" key="1">
    <citation type="submission" date="2019-07" db="EMBL/GenBank/DDBJ databases">
        <title>Draft genome assembly of a fouling barnacle, Amphibalanus amphitrite (Darwin, 1854): The first reference genome for Thecostraca.</title>
        <authorList>
            <person name="Kim W."/>
        </authorList>
    </citation>
    <scope>NUCLEOTIDE SEQUENCE [LARGE SCALE GENOMIC DNA]</scope>
    <source>
        <strain evidence="2">SNU_AA5</strain>
        <tissue evidence="2">Soma without cirri and trophi</tissue>
    </source>
</reference>
<dbReference type="AlphaFoldDB" id="A0A6A4X4M3"/>
<feature type="compositionally biased region" description="Low complexity" evidence="1">
    <location>
        <begin position="174"/>
        <end position="186"/>
    </location>
</feature>
<organism evidence="2 3">
    <name type="scientific">Amphibalanus amphitrite</name>
    <name type="common">Striped barnacle</name>
    <name type="synonym">Balanus amphitrite</name>
    <dbReference type="NCBI Taxonomy" id="1232801"/>
    <lineage>
        <taxon>Eukaryota</taxon>
        <taxon>Metazoa</taxon>
        <taxon>Ecdysozoa</taxon>
        <taxon>Arthropoda</taxon>
        <taxon>Crustacea</taxon>
        <taxon>Multicrustacea</taxon>
        <taxon>Cirripedia</taxon>
        <taxon>Thoracica</taxon>
        <taxon>Thoracicalcarea</taxon>
        <taxon>Balanomorpha</taxon>
        <taxon>Balanoidea</taxon>
        <taxon>Balanidae</taxon>
        <taxon>Amphibalaninae</taxon>
        <taxon>Amphibalanus</taxon>
    </lineage>
</organism>
<evidence type="ECO:0000313" key="2">
    <source>
        <dbReference type="EMBL" id="KAF0309292.1"/>
    </source>
</evidence>
<gene>
    <name evidence="2" type="ORF">FJT64_019577</name>
</gene>
<keyword evidence="3" id="KW-1185">Reference proteome</keyword>
<proteinExistence type="predicted"/>
<dbReference type="Gene3D" id="3.40.50.300">
    <property type="entry name" value="P-loop containing nucleotide triphosphate hydrolases"/>
    <property type="match status" value="1"/>
</dbReference>
<dbReference type="EMBL" id="VIIS01000417">
    <property type="protein sequence ID" value="KAF0309292.1"/>
    <property type="molecule type" value="Genomic_DNA"/>
</dbReference>
<dbReference type="InterPro" id="IPR027417">
    <property type="entry name" value="P-loop_NTPase"/>
</dbReference>
<dbReference type="Proteomes" id="UP000440578">
    <property type="component" value="Unassembled WGS sequence"/>
</dbReference>
<feature type="compositionally biased region" description="Low complexity" evidence="1">
    <location>
        <begin position="223"/>
        <end position="236"/>
    </location>
</feature>